<evidence type="ECO:0000256" key="3">
    <source>
        <dbReference type="ARBA" id="ARBA00023002"/>
    </source>
</evidence>
<organism evidence="6 7">
    <name type="scientific">Psychrosphaera algicola</name>
    <dbReference type="NCBI Taxonomy" id="3023714"/>
    <lineage>
        <taxon>Bacteria</taxon>
        <taxon>Pseudomonadati</taxon>
        <taxon>Pseudomonadota</taxon>
        <taxon>Gammaproteobacteria</taxon>
        <taxon>Alteromonadales</taxon>
        <taxon>Pseudoalteromonadaceae</taxon>
        <taxon>Psychrosphaera</taxon>
    </lineage>
</organism>
<protein>
    <submittedName>
        <fullName evidence="6">Gfo/Idh/MocA family oxidoreductase</fullName>
    </submittedName>
</protein>
<dbReference type="InterPro" id="IPR050984">
    <property type="entry name" value="Gfo/Idh/MocA_domain"/>
</dbReference>
<evidence type="ECO:0000259" key="5">
    <source>
        <dbReference type="Pfam" id="PF22725"/>
    </source>
</evidence>
<evidence type="ECO:0000259" key="4">
    <source>
        <dbReference type="Pfam" id="PF01408"/>
    </source>
</evidence>
<dbReference type="Proteomes" id="UP001528411">
    <property type="component" value="Unassembled WGS sequence"/>
</dbReference>
<keyword evidence="2" id="KW-0732">Signal</keyword>
<dbReference type="Gene3D" id="3.30.360.10">
    <property type="entry name" value="Dihydrodipicolinate Reductase, domain 2"/>
    <property type="match status" value="1"/>
</dbReference>
<reference evidence="6 7" key="1">
    <citation type="submission" date="2023-01" db="EMBL/GenBank/DDBJ databases">
        <title>Psychrosphaera sp. nov., isolated from marine algae.</title>
        <authorList>
            <person name="Bayburt H."/>
            <person name="Choi B.J."/>
            <person name="Kim J.M."/>
            <person name="Choi D.G."/>
            <person name="Jeon C.O."/>
        </authorList>
    </citation>
    <scope>NUCLEOTIDE SEQUENCE [LARGE SCALE GENOMIC DNA]</scope>
    <source>
        <strain evidence="6 7">G1-22</strain>
    </source>
</reference>
<dbReference type="InterPro" id="IPR000683">
    <property type="entry name" value="Gfo/Idh/MocA-like_OxRdtase_N"/>
</dbReference>
<evidence type="ECO:0000313" key="6">
    <source>
        <dbReference type="EMBL" id="MDC2891073.1"/>
    </source>
</evidence>
<sequence length="204" mass="22531">MTNSKKLKWGILSTANIAKGKLIPAIHASNSSMVYGVASRNLAQAEKFAQETNIPNAFGSYQALLDDPSIDIIYNPLPNHLHVPWTIKAIEAGKHVLCEKPIGLDVAEVEQLIAVADKHPQLKIMEAFMYRFHPQWTLAKQLIEAGEIGTVHTIDAAFTFHNVDPENVRNMPNIGGGGMMDIGCYCISATRFLLGKNLKKSWDH</sequence>
<dbReference type="RefSeq" id="WP_272182113.1">
    <property type="nucleotide sequence ID" value="NZ_JAQOMS010000002.1"/>
</dbReference>
<dbReference type="PANTHER" id="PTHR22604:SF105">
    <property type="entry name" value="TRANS-1,2-DIHYDROBENZENE-1,2-DIOL DEHYDROGENASE"/>
    <property type="match status" value="1"/>
</dbReference>
<evidence type="ECO:0000313" key="7">
    <source>
        <dbReference type="Proteomes" id="UP001528411"/>
    </source>
</evidence>
<comment type="caution">
    <text evidence="6">The sequence shown here is derived from an EMBL/GenBank/DDBJ whole genome shotgun (WGS) entry which is preliminary data.</text>
</comment>
<dbReference type="PANTHER" id="PTHR22604">
    <property type="entry name" value="OXIDOREDUCTASES"/>
    <property type="match status" value="1"/>
</dbReference>
<evidence type="ECO:0000256" key="1">
    <source>
        <dbReference type="ARBA" id="ARBA00010928"/>
    </source>
</evidence>
<gene>
    <name evidence="6" type="ORF">PN838_22960</name>
</gene>
<dbReference type="Gene3D" id="3.40.50.720">
    <property type="entry name" value="NAD(P)-binding Rossmann-like Domain"/>
    <property type="match status" value="1"/>
</dbReference>
<dbReference type="Pfam" id="PF22725">
    <property type="entry name" value="GFO_IDH_MocA_C3"/>
    <property type="match status" value="1"/>
</dbReference>
<dbReference type="SUPFAM" id="SSF51735">
    <property type="entry name" value="NAD(P)-binding Rossmann-fold domains"/>
    <property type="match status" value="1"/>
</dbReference>
<proteinExistence type="inferred from homology"/>
<dbReference type="InterPro" id="IPR036291">
    <property type="entry name" value="NAD(P)-bd_dom_sf"/>
</dbReference>
<comment type="similarity">
    <text evidence="1">Belongs to the Gfo/Idh/MocA family.</text>
</comment>
<dbReference type="EMBL" id="JAQOMS010000002">
    <property type="protein sequence ID" value="MDC2891073.1"/>
    <property type="molecule type" value="Genomic_DNA"/>
</dbReference>
<keyword evidence="3" id="KW-0560">Oxidoreductase</keyword>
<accession>A0ABT5FIQ0</accession>
<keyword evidence="7" id="KW-1185">Reference proteome</keyword>
<evidence type="ECO:0000256" key="2">
    <source>
        <dbReference type="ARBA" id="ARBA00022729"/>
    </source>
</evidence>
<name>A0ABT5FIQ0_9GAMM</name>
<feature type="domain" description="GFO/IDH/MocA-like oxidoreductase" evidence="5">
    <location>
        <begin position="138"/>
        <end position="198"/>
    </location>
</feature>
<feature type="domain" description="Gfo/Idh/MocA-like oxidoreductase N-terminal" evidence="4">
    <location>
        <begin position="8"/>
        <end position="121"/>
    </location>
</feature>
<dbReference type="Pfam" id="PF01408">
    <property type="entry name" value="GFO_IDH_MocA"/>
    <property type="match status" value="1"/>
</dbReference>
<dbReference type="InterPro" id="IPR055170">
    <property type="entry name" value="GFO_IDH_MocA-like_dom"/>
</dbReference>